<dbReference type="Proteomes" id="UP001165289">
    <property type="component" value="Unassembled WGS sequence"/>
</dbReference>
<organism evidence="1 2">
    <name type="scientific">Oopsacas minuta</name>
    <dbReference type="NCBI Taxonomy" id="111878"/>
    <lineage>
        <taxon>Eukaryota</taxon>
        <taxon>Metazoa</taxon>
        <taxon>Porifera</taxon>
        <taxon>Hexactinellida</taxon>
        <taxon>Hexasterophora</taxon>
        <taxon>Lyssacinosida</taxon>
        <taxon>Leucopsacidae</taxon>
        <taxon>Oopsacas</taxon>
    </lineage>
</organism>
<dbReference type="GO" id="GO:0043161">
    <property type="term" value="P:proteasome-mediated ubiquitin-dependent protein catabolic process"/>
    <property type="evidence" value="ECO:0007669"/>
    <property type="project" value="TreeGrafter"/>
</dbReference>
<proteinExistence type="predicted"/>
<evidence type="ECO:0000313" key="2">
    <source>
        <dbReference type="Proteomes" id="UP001165289"/>
    </source>
</evidence>
<keyword evidence="2" id="KW-1185">Reference proteome</keyword>
<dbReference type="GO" id="GO:0000209">
    <property type="term" value="P:protein polyubiquitination"/>
    <property type="evidence" value="ECO:0007669"/>
    <property type="project" value="TreeGrafter"/>
</dbReference>
<dbReference type="InterPro" id="IPR011042">
    <property type="entry name" value="6-blade_b-propeller_TolB-like"/>
</dbReference>
<gene>
    <name evidence="1" type="ORF">LOD99_6026</name>
</gene>
<dbReference type="AlphaFoldDB" id="A0AAV7JPG6"/>
<dbReference type="GO" id="GO:0061630">
    <property type="term" value="F:ubiquitin protein ligase activity"/>
    <property type="evidence" value="ECO:0007669"/>
    <property type="project" value="TreeGrafter"/>
</dbReference>
<dbReference type="PANTHER" id="PTHR24104">
    <property type="entry name" value="E3 UBIQUITIN-PROTEIN LIGASE NHLRC1-RELATED"/>
    <property type="match status" value="1"/>
</dbReference>
<name>A0AAV7JPG6_9METZ</name>
<dbReference type="InterPro" id="IPR050952">
    <property type="entry name" value="TRIM-NHL_E3_ligases"/>
</dbReference>
<comment type="caution">
    <text evidence="1">The sequence shown here is derived from an EMBL/GenBank/DDBJ whole genome shotgun (WGS) entry which is preliminary data.</text>
</comment>
<dbReference type="Gene3D" id="2.120.10.30">
    <property type="entry name" value="TolB, C-terminal domain"/>
    <property type="match status" value="2"/>
</dbReference>
<evidence type="ECO:0000313" key="1">
    <source>
        <dbReference type="EMBL" id="KAI6650349.1"/>
    </source>
</evidence>
<reference evidence="1 2" key="1">
    <citation type="journal article" date="2023" name="BMC Biol.">
        <title>The compact genome of the sponge Oopsacas minuta (Hexactinellida) is lacking key metazoan core genes.</title>
        <authorList>
            <person name="Santini S."/>
            <person name="Schenkelaars Q."/>
            <person name="Jourda C."/>
            <person name="Duchesne M."/>
            <person name="Belahbib H."/>
            <person name="Rocher C."/>
            <person name="Selva M."/>
            <person name="Riesgo A."/>
            <person name="Vervoort M."/>
            <person name="Leys S.P."/>
            <person name="Kodjabachian L."/>
            <person name="Le Bivic A."/>
            <person name="Borchiellini C."/>
            <person name="Claverie J.M."/>
            <person name="Renard E."/>
        </authorList>
    </citation>
    <scope>NUCLEOTIDE SEQUENCE [LARGE SCALE GENOMIC DNA]</scope>
    <source>
        <strain evidence="1">SPO-2</strain>
    </source>
</reference>
<dbReference type="PANTHER" id="PTHR24104:SF47">
    <property type="entry name" value="E3 UBIQUITIN-PROTEIN LIGASE NHLRC1"/>
    <property type="match status" value="1"/>
</dbReference>
<dbReference type="SUPFAM" id="SSF63829">
    <property type="entry name" value="Calcium-dependent phosphotriesterase"/>
    <property type="match status" value="1"/>
</dbReference>
<sequence length="420" mass="48345">MATRVAAVGELMCVDELERNLTDLTNHVQVEKEKVSSNFQQLHSRLVVREHSLLQEMDDVVMRARQEFNEKRGLLQELYTASDDLERDLTRNKLRTVLEKNLRTIKDEIREEVARSVNVGWVELDWKMEQLEQSVIDVCEVVVLKEKERSIIPVDYSVKLCPVWSREGTGSGKIACPMQIAIDNKTQNIFVADHIANIIQVFNDEGNHLYKIPTPQCPIGIALMNEFIFVSTKDELVKIEKSSNDSIKSVKTERIVWGIDIDRNMNVYGCEVMNKSVIVFDKNLKFLKRIQLKTTQVKSDTKTGSIKLYEDNMYVMFGMYPPFHLQIFSLGGELVRCLIEKSEIGWSYFFSIDQLGNIIVADWRGNQIKIFSNKGEVLHTISSDMLPGDQKFYHPYGVAIDKKNRIIIAQENKKCNLLAF</sequence>
<protein>
    <submittedName>
        <fullName evidence="1">PEP-CTERM domain protein</fullName>
    </submittedName>
</protein>
<dbReference type="EMBL" id="JAKMXF010000312">
    <property type="protein sequence ID" value="KAI6650349.1"/>
    <property type="molecule type" value="Genomic_DNA"/>
</dbReference>
<accession>A0AAV7JPG6</accession>